<reference evidence="1" key="2">
    <citation type="submission" date="2023-06" db="EMBL/GenBank/DDBJ databases">
        <authorList>
            <consortium name="Lawrence Berkeley National Laboratory"/>
            <person name="Haridas S."/>
            <person name="Hensen N."/>
            <person name="Bonometti L."/>
            <person name="Westerberg I."/>
            <person name="Brannstrom I.O."/>
            <person name="Guillou S."/>
            <person name="Cros-Aarteil S."/>
            <person name="Calhoun S."/>
            <person name="Kuo A."/>
            <person name="Mondo S."/>
            <person name="Pangilinan J."/>
            <person name="Riley R."/>
            <person name="Labutti K."/>
            <person name="Andreopoulos B."/>
            <person name="Lipzen A."/>
            <person name="Chen C."/>
            <person name="Yanf M."/>
            <person name="Daum C."/>
            <person name="Ng V."/>
            <person name="Clum A."/>
            <person name="Steindorff A."/>
            <person name="Ohm R."/>
            <person name="Martin F."/>
            <person name="Silar P."/>
            <person name="Natvig D."/>
            <person name="Lalanne C."/>
            <person name="Gautier V."/>
            <person name="Ament-Velasquez S.L."/>
            <person name="Kruys A."/>
            <person name="Hutchinson M.I."/>
            <person name="Powell A.J."/>
            <person name="Barry K."/>
            <person name="Miller A.N."/>
            <person name="Grigoriev I.V."/>
            <person name="Debuchy R."/>
            <person name="Gladieux P."/>
            <person name="Thoren M.H."/>
            <person name="Johannesson H."/>
        </authorList>
    </citation>
    <scope>NUCLEOTIDE SEQUENCE</scope>
    <source>
        <strain evidence="1">CBS 955.72</strain>
    </source>
</reference>
<reference evidence="1" key="1">
    <citation type="journal article" date="2023" name="Mol. Phylogenet. Evol.">
        <title>Genome-scale phylogeny and comparative genomics of the fungal order Sordariales.</title>
        <authorList>
            <person name="Hensen N."/>
            <person name="Bonometti L."/>
            <person name="Westerberg I."/>
            <person name="Brannstrom I.O."/>
            <person name="Guillou S."/>
            <person name="Cros-Aarteil S."/>
            <person name="Calhoun S."/>
            <person name="Haridas S."/>
            <person name="Kuo A."/>
            <person name="Mondo S."/>
            <person name="Pangilinan J."/>
            <person name="Riley R."/>
            <person name="LaButti K."/>
            <person name="Andreopoulos B."/>
            <person name="Lipzen A."/>
            <person name="Chen C."/>
            <person name="Yan M."/>
            <person name="Daum C."/>
            <person name="Ng V."/>
            <person name="Clum A."/>
            <person name="Steindorff A."/>
            <person name="Ohm R.A."/>
            <person name="Martin F."/>
            <person name="Silar P."/>
            <person name="Natvig D.O."/>
            <person name="Lalanne C."/>
            <person name="Gautier V."/>
            <person name="Ament-Velasquez S.L."/>
            <person name="Kruys A."/>
            <person name="Hutchinson M.I."/>
            <person name="Powell A.J."/>
            <person name="Barry K."/>
            <person name="Miller A.N."/>
            <person name="Grigoriev I.V."/>
            <person name="Debuchy R."/>
            <person name="Gladieux P."/>
            <person name="Hiltunen Thoren M."/>
            <person name="Johannesson H."/>
        </authorList>
    </citation>
    <scope>NUCLEOTIDE SEQUENCE</scope>
    <source>
        <strain evidence="1">CBS 955.72</strain>
    </source>
</reference>
<protein>
    <submittedName>
        <fullName evidence="1">Uncharacterized protein</fullName>
    </submittedName>
</protein>
<feature type="non-terminal residue" evidence="1">
    <location>
        <position position="235"/>
    </location>
</feature>
<accession>A0AAJ0MAQ2</accession>
<keyword evidence="2" id="KW-1185">Reference proteome</keyword>
<dbReference type="Proteomes" id="UP001275084">
    <property type="component" value="Unassembled WGS sequence"/>
</dbReference>
<proteinExistence type="predicted"/>
<organism evidence="1 2">
    <name type="scientific">Lasiosphaeria hispida</name>
    <dbReference type="NCBI Taxonomy" id="260671"/>
    <lineage>
        <taxon>Eukaryota</taxon>
        <taxon>Fungi</taxon>
        <taxon>Dikarya</taxon>
        <taxon>Ascomycota</taxon>
        <taxon>Pezizomycotina</taxon>
        <taxon>Sordariomycetes</taxon>
        <taxon>Sordariomycetidae</taxon>
        <taxon>Sordariales</taxon>
        <taxon>Lasiosphaeriaceae</taxon>
        <taxon>Lasiosphaeria</taxon>
    </lineage>
</organism>
<gene>
    <name evidence="1" type="ORF">B0T25DRAFT_552206</name>
</gene>
<comment type="caution">
    <text evidence="1">The sequence shown here is derived from an EMBL/GenBank/DDBJ whole genome shotgun (WGS) entry which is preliminary data.</text>
</comment>
<dbReference type="AlphaFoldDB" id="A0AAJ0MAQ2"/>
<evidence type="ECO:0000313" key="1">
    <source>
        <dbReference type="EMBL" id="KAK3346518.1"/>
    </source>
</evidence>
<dbReference type="EMBL" id="JAUIQD010000006">
    <property type="protein sequence ID" value="KAK3346518.1"/>
    <property type="molecule type" value="Genomic_DNA"/>
</dbReference>
<sequence>MSFSMPISVLQLEPKYFHQALFQRLHQQRGNRNPGRGKHLGRVSVPGRQPCLVPMWDKALQPRRQCPVAFDHTHHLSHCLGHRILGDRLECVLASGCAEVVDKVINELPDLLVGTLGRILVVTFSAENECLDIPKEGQWHKPLEPEDCRGNFLVKMRVGVASTRRWRLQNGRRAGNTTETGRHQSLQAISEGPGPGVGFWAIHGESCRLAAGILCDCCCWLVFRPRGAADSDVPM</sequence>
<evidence type="ECO:0000313" key="2">
    <source>
        <dbReference type="Proteomes" id="UP001275084"/>
    </source>
</evidence>
<name>A0AAJ0MAQ2_9PEZI</name>